<dbReference type="Gene3D" id="2.60.200.20">
    <property type="match status" value="1"/>
</dbReference>
<evidence type="ECO:0000256" key="5">
    <source>
        <dbReference type="ARBA" id="ARBA00022728"/>
    </source>
</evidence>
<evidence type="ECO:0000256" key="12">
    <source>
        <dbReference type="SAM" id="MobiDB-lite"/>
    </source>
</evidence>
<accession>B3RUM0</accession>
<dbReference type="InParanoid" id="B3RUM0"/>
<keyword evidence="3" id="KW-0597">Phosphoprotein</keyword>
<dbReference type="PANTHER" id="PTHR23308">
    <property type="entry name" value="NUCLEAR INHIBITOR OF PROTEIN PHOSPHATASE-1"/>
    <property type="match status" value="1"/>
</dbReference>
<proteinExistence type="predicted"/>
<dbReference type="Pfam" id="PF00498">
    <property type="entry name" value="FHA"/>
    <property type="match status" value="1"/>
</dbReference>
<dbReference type="GO" id="GO:0006397">
    <property type="term" value="P:mRNA processing"/>
    <property type="evidence" value="ECO:0007669"/>
    <property type="project" value="UniProtKB-KW"/>
</dbReference>
<dbReference type="PROSITE" id="PS50006">
    <property type="entry name" value="FHA_DOMAIN"/>
    <property type="match status" value="1"/>
</dbReference>
<dbReference type="CDD" id="cd22718">
    <property type="entry name" value="FHA_SNIP1"/>
    <property type="match status" value="1"/>
</dbReference>
<dbReference type="SUPFAM" id="SSF49879">
    <property type="entry name" value="SMAD/FHA domain"/>
    <property type="match status" value="1"/>
</dbReference>
<keyword evidence="6" id="KW-0832">Ubl conjugation</keyword>
<feature type="non-terminal residue" evidence="14">
    <location>
        <position position="1"/>
    </location>
</feature>
<dbReference type="STRING" id="10228.B3RUM0"/>
<keyword evidence="10" id="KW-0539">Nucleus</keyword>
<dbReference type="InterPro" id="IPR050923">
    <property type="entry name" value="Cell_Proc_Reg/RNA_Proc"/>
</dbReference>
<evidence type="ECO:0000259" key="13">
    <source>
        <dbReference type="PROSITE" id="PS50006"/>
    </source>
</evidence>
<dbReference type="EMBL" id="DS985244">
    <property type="protein sequence ID" value="EDV25349.1"/>
    <property type="molecule type" value="Genomic_DNA"/>
</dbReference>
<evidence type="ECO:0000256" key="4">
    <source>
        <dbReference type="ARBA" id="ARBA00022664"/>
    </source>
</evidence>
<comment type="function">
    <text evidence="11">Required for pre-mRNA splicing as component of the spliceosome. As a component of the minor spliceosome, involved in the splicing of U12-type introns in pre-mRNAs. Down-regulates NF-kappa-B signaling by competing with RELA for CREBBP/EP300 binding. Involved in the microRNA (miRNA) biogenesis. May be involved in cyclin-D1/CCND1 mRNA stability through the SNARP complex which associates with both the 3'end of the CCND1 gene and its mRNA.</text>
</comment>
<keyword evidence="8" id="KW-0943">RNA-mediated gene silencing</keyword>
<keyword evidence="4" id="KW-0507">mRNA processing</keyword>
<comment type="subcellular location">
    <subcellularLocation>
        <location evidence="1">Nucleus</location>
    </subcellularLocation>
</comment>
<feature type="domain" description="FHA" evidence="13">
    <location>
        <begin position="70"/>
        <end position="133"/>
    </location>
</feature>
<evidence type="ECO:0000256" key="3">
    <source>
        <dbReference type="ARBA" id="ARBA00022553"/>
    </source>
</evidence>
<evidence type="ECO:0000256" key="9">
    <source>
        <dbReference type="ARBA" id="ARBA00023187"/>
    </source>
</evidence>
<dbReference type="GeneID" id="6753090"/>
<evidence type="ECO:0000256" key="7">
    <source>
        <dbReference type="ARBA" id="ARBA00023054"/>
    </source>
</evidence>
<dbReference type="Proteomes" id="UP000009022">
    <property type="component" value="Unassembled WGS sequence"/>
</dbReference>
<keyword evidence="5" id="KW-0747">Spliceosome</keyword>
<dbReference type="KEGG" id="tad:TRIADDRAFT_24288"/>
<dbReference type="OMA" id="KIPTANW"/>
<dbReference type="OrthoDB" id="444265at2759"/>
<dbReference type="InterPro" id="IPR008984">
    <property type="entry name" value="SMAD_FHA_dom_sf"/>
</dbReference>
<evidence type="ECO:0000313" key="15">
    <source>
        <dbReference type="Proteomes" id="UP000009022"/>
    </source>
</evidence>
<dbReference type="RefSeq" id="XP_002111382.1">
    <property type="nucleotide sequence ID" value="XM_002111346.1"/>
</dbReference>
<feature type="region of interest" description="Disordered" evidence="12">
    <location>
        <begin position="160"/>
        <end position="180"/>
    </location>
</feature>
<dbReference type="GO" id="GO:0008380">
    <property type="term" value="P:RNA splicing"/>
    <property type="evidence" value="ECO:0007669"/>
    <property type="project" value="UniProtKB-KW"/>
</dbReference>
<dbReference type="eggNOG" id="KOG1882">
    <property type="taxonomic scope" value="Eukaryota"/>
</dbReference>
<organism evidence="14 15">
    <name type="scientific">Trichoplax adhaerens</name>
    <name type="common">Trichoplax reptans</name>
    <dbReference type="NCBI Taxonomy" id="10228"/>
    <lineage>
        <taxon>Eukaryota</taxon>
        <taxon>Metazoa</taxon>
        <taxon>Placozoa</taxon>
        <taxon>Uniplacotomia</taxon>
        <taxon>Trichoplacea</taxon>
        <taxon>Trichoplacidae</taxon>
        <taxon>Trichoplax</taxon>
    </lineage>
</organism>
<dbReference type="PhylomeDB" id="B3RUM0"/>
<keyword evidence="2" id="KW-1017">Isopeptide bond</keyword>
<evidence type="ECO:0000256" key="8">
    <source>
        <dbReference type="ARBA" id="ARBA00023158"/>
    </source>
</evidence>
<evidence type="ECO:0000256" key="1">
    <source>
        <dbReference type="ARBA" id="ARBA00004123"/>
    </source>
</evidence>
<dbReference type="InterPro" id="IPR000253">
    <property type="entry name" value="FHA_dom"/>
</dbReference>
<keyword evidence="7" id="KW-0175">Coiled coil</keyword>
<dbReference type="GO" id="GO:0005634">
    <property type="term" value="C:nucleus"/>
    <property type="evidence" value="ECO:0000318"/>
    <property type="project" value="GO_Central"/>
</dbReference>
<dbReference type="GO" id="GO:0035196">
    <property type="term" value="P:miRNA processing"/>
    <property type="evidence" value="ECO:0000318"/>
    <property type="project" value="GO_Central"/>
</dbReference>
<name>B3RUM0_TRIAD</name>
<evidence type="ECO:0000313" key="14">
    <source>
        <dbReference type="EMBL" id="EDV25349.1"/>
    </source>
</evidence>
<keyword evidence="15" id="KW-1185">Reference proteome</keyword>
<feature type="compositionally biased region" description="Acidic residues" evidence="12">
    <location>
        <begin position="166"/>
        <end position="180"/>
    </location>
</feature>
<keyword evidence="9" id="KW-0508">mRNA splicing</keyword>
<sequence length="180" mass="20790">DDEDNAATEKAEPDFKLSGNLAKDTNTYKGVVIKYSEPPEARQPKTRWRLYVFKEDQSLPTVYIHRQSAFLLGRDRRVADIPIDHPSCSSQHAVIQYRLVDVEKEDGTLGKKVKPYMIDLESTNGTYVNNNRIESSRYVELKEKDMVKFGYSSREYILLHENSQDQLDEPEAEENTDAQE</sequence>
<evidence type="ECO:0000256" key="6">
    <source>
        <dbReference type="ARBA" id="ARBA00022843"/>
    </source>
</evidence>
<protein>
    <recommendedName>
        <fullName evidence="13">FHA domain-containing protein</fullName>
    </recommendedName>
</protein>
<reference evidence="14 15" key="1">
    <citation type="journal article" date="2008" name="Nature">
        <title>The Trichoplax genome and the nature of placozoans.</title>
        <authorList>
            <person name="Srivastava M."/>
            <person name="Begovic E."/>
            <person name="Chapman J."/>
            <person name="Putnam N.H."/>
            <person name="Hellsten U."/>
            <person name="Kawashima T."/>
            <person name="Kuo A."/>
            <person name="Mitros T."/>
            <person name="Salamov A."/>
            <person name="Carpenter M.L."/>
            <person name="Signorovitch A.Y."/>
            <person name="Moreno M.A."/>
            <person name="Kamm K."/>
            <person name="Grimwood J."/>
            <person name="Schmutz J."/>
            <person name="Shapiro H."/>
            <person name="Grigoriev I.V."/>
            <person name="Buss L.W."/>
            <person name="Schierwater B."/>
            <person name="Dellaporta S.L."/>
            <person name="Rokhsar D.S."/>
        </authorList>
    </citation>
    <scope>NUCLEOTIDE SEQUENCE [LARGE SCALE GENOMIC DNA]</scope>
    <source>
        <strain evidence="14 15">Grell-BS-1999</strain>
    </source>
</reference>
<evidence type="ECO:0000256" key="11">
    <source>
        <dbReference type="ARBA" id="ARBA00055964"/>
    </source>
</evidence>
<dbReference type="SMART" id="SM00240">
    <property type="entry name" value="FHA"/>
    <property type="match status" value="1"/>
</dbReference>
<dbReference type="GO" id="GO:0003729">
    <property type="term" value="F:mRNA binding"/>
    <property type="evidence" value="ECO:0000318"/>
    <property type="project" value="GO_Central"/>
</dbReference>
<dbReference type="CTD" id="6753090"/>
<dbReference type="GO" id="GO:0005681">
    <property type="term" value="C:spliceosomal complex"/>
    <property type="evidence" value="ECO:0007669"/>
    <property type="project" value="UniProtKB-KW"/>
</dbReference>
<dbReference type="AlphaFoldDB" id="B3RUM0"/>
<dbReference type="HOGENOM" id="CLU_022457_1_2_1"/>
<dbReference type="FunFam" id="2.60.200.20:FF:000008">
    <property type="entry name" value="smad nuclear-interacting protein 1"/>
    <property type="match status" value="1"/>
</dbReference>
<gene>
    <name evidence="14" type="ORF">TRIADDRAFT_24288</name>
</gene>
<evidence type="ECO:0000256" key="2">
    <source>
        <dbReference type="ARBA" id="ARBA00022499"/>
    </source>
</evidence>
<evidence type="ECO:0000256" key="10">
    <source>
        <dbReference type="ARBA" id="ARBA00023242"/>
    </source>
</evidence>